<evidence type="ECO:0000313" key="2">
    <source>
        <dbReference type="Proteomes" id="UP000324222"/>
    </source>
</evidence>
<accession>A0A5B7D3Z1</accession>
<dbReference type="EMBL" id="VSRR010000358">
    <property type="protein sequence ID" value="MPC14533.1"/>
    <property type="molecule type" value="Genomic_DNA"/>
</dbReference>
<organism evidence="1 2">
    <name type="scientific">Portunus trituberculatus</name>
    <name type="common">Swimming crab</name>
    <name type="synonym">Neptunus trituberculatus</name>
    <dbReference type="NCBI Taxonomy" id="210409"/>
    <lineage>
        <taxon>Eukaryota</taxon>
        <taxon>Metazoa</taxon>
        <taxon>Ecdysozoa</taxon>
        <taxon>Arthropoda</taxon>
        <taxon>Crustacea</taxon>
        <taxon>Multicrustacea</taxon>
        <taxon>Malacostraca</taxon>
        <taxon>Eumalacostraca</taxon>
        <taxon>Eucarida</taxon>
        <taxon>Decapoda</taxon>
        <taxon>Pleocyemata</taxon>
        <taxon>Brachyura</taxon>
        <taxon>Eubrachyura</taxon>
        <taxon>Portunoidea</taxon>
        <taxon>Portunidae</taxon>
        <taxon>Portuninae</taxon>
        <taxon>Portunus</taxon>
    </lineage>
</organism>
<dbReference type="Proteomes" id="UP000324222">
    <property type="component" value="Unassembled WGS sequence"/>
</dbReference>
<dbReference type="AlphaFoldDB" id="A0A5B7D3Z1"/>
<evidence type="ECO:0000313" key="1">
    <source>
        <dbReference type="EMBL" id="MPC14533.1"/>
    </source>
</evidence>
<keyword evidence="2" id="KW-1185">Reference proteome</keyword>
<protein>
    <submittedName>
        <fullName evidence="1">Uncharacterized protein</fullName>
    </submittedName>
</protein>
<name>A0A5B7D3Z1_PORTR</name>
<sequence>MQESRKYKPGPDERFRLAPLHRLPPYPCACVAKKPIDSCSSACFPLLRFPGFCTTVMHEFSAASAIKSFSSLLPSNLFRY</sequence>
<reference evidence="1 2" key="1">
    <citation type="submission" date="2019-05" db="EMBL/GenBank/DDBJ databases">
        <title>Another draft genome of Portunus trituberculatus and its Hox gene families provides insights of decapod evolution.</title>
        <authorList>
            <person name="Jeong J.-H."/>
            <person name="Song I."/>
            <person name="Kim S."/>
            <person name="Choi T."/>
            <person name="Kim D."/>
            <person name="Ryu S."/>
            <person name="Kim W."/>
        </authorList>
    </citation>
    <scope>NUCLEOTIDE SEQUENCE [LARGE SCALE GENOMIC DNA]</scope>
    <source>
        <tissue evidence="1">Muscle</tissue>
    </source>
</reference>
<comment type="caution">
    <text evidence="1">The sequence shown here is derived from an EMBL/GenBank/DDBJ whole genome shotgun (WGS) entry which is preliminary data.</text>
</comment>
<proteinExistence type="predicted"/>
<gene>
    <name evidence="1" type="ORF">E2C01_007301</name>
</gene>